<evidence type="ECO:0000256" key="1">
    <source>
        <dbReference type="SAM" id="MobiDB-lite"/>
    </source>
</evidence>
<comment type="caution">
    <text evidence="3">The sequence shown here is derived from an EMBL/GenBank/DDBJ whole genome shotgun (WGS) entry which is preliminary data.</text>
</comment>
<evidence type="ECO:0000313" key="3">
    <source>
        <dbReference type="EMBL" id="KAK7324261.1"/>
    </source>
</evidence>
<reference evidence="3 4" key="1">
    <citation type="submission" date="2024-01" db="EMBL/GenBank/DDBJ databases">
        <title>The genomes of 5 underutilized Papilionoideae crops provide insights into root nodulation and disease resistanc.</title>
        <authorList>
            <person name="Jiang F."/>
        </authorList>
    </citation>
    <scope>NUCLEOTIDE SEQUENCE [LARGE SCALE GENOMIC DNA]</scope>
    <source>
        <strain evidence="3">LVBAO_FW01</strain>
        <tissue evidence="3">Leaves</tissue>
    </source>
</reference>
<dbReference type="EMBL" id="JAYMYQ010000006">
    <property type="protein sequence ID" value="KAK7324261.1"/>
    <property type="molecule type" value="Genomic_DNA"/>
</dbReference>
<evidence type="ECO:0000313" key="4">
    <source>
        <dbReference type="Proteomes" id="UP001367508"/>
    </source>
</evidence>
<dbReference type="EMBL" id="JAYMYQ010000006">
    <property type="protein sequence ID" value="KAK7324260.1"/>
    <property type="molecule type" value="Genomic_DNA"/>
</dbReference>
<organism evidence="3 4">
    <name type="scientific">Canavalia gladiata</name>
    <name type="common">Sword bean</name>
    <name type="synonym">Dolichos gladiatus</name>
    <dbReference type="NCBI Taxonomy" id="3824"/>
    <lineage>
        <taxon>Eukaryota</taxon>
        <taxon>Viridiplantae</taxon>
        <taxon>Streptophyta</taxon>
        <taxon>Embryophyta</taxon>
        <taxon>Tracheophyta</taxon>
        <taxon>Spermatophyta</taxon>
        <taxon>Magnoliopsida</taxon>
        <taxon>eudicotyledons</taxon>
        <taxon>Gunneridae</taxon>
        <taxon>Pentapetalae</taxon>
        <taxon>rosids</taxon>
        <taxon>fabids</taxon>
        <taxon>Fabales</taxon>
        <taxon>Fabaceae</taxon>
        <taxon>Papilionoideae</taxon>
        <taxon>50 kb inversion clade</taxon>
        <taxon>NPAAA clade</taxon>
        <taxon>indigoferoid/millettioid clade</taxon>
        <taxon>Phaseoleae</taxon>
        <taxon>Canavalia</taxon>
    </lineage>
</organism>
<accession>A0AAN9Q6U0</accession>
<gene>
    <name evidence="2" type="ORF">VNO77_27791</name>
    <name evidence="3" type="ORF">VNO77_27792</name>
</gene>
<proteinExistence type="predicted"/>
<sequence length="174" mass="19202">MGGLARSFCTTPTPRSHASRIGRTSPFSTVLTPASLYRTPVSKSCAQALPKRMVSSLSFALRPPPESIHHTCPVLHDPHLLGPWGRSFCFSVCDSGLLRPHSAGHNYMNRRHKNLGISRSKICGERRLTYARSEEDLQMESQLGVDPPTVARRVQGCLKPNLQLQSDDGKKNLS</sequence>
<keyword evidence="4" id="KW-1185">Reference proteome</keyword>
<protein>
    <submittedName>
        <fullName evidence="3">Uncharacterized protein</fullName>
    </submittedName>
</protein>
<dbReference type="Proteomes" id="UP001367508">
    <property type="component" value="Unassembled WGS sequence"/>
</dbReference>
<dbReference type="AlphaFoldDB" id="A0AAN9Q6U0"/>
<evidence type="ECO:0000313" key="2">
    <source>
        <dbReference type="EMBL" id="KAK7324260.1"/>
    </source>
</evidence>
<name>A0AAN9Q6U0_CANGL</name>
<feature type="region of interest" description="Disordered" evidence="1">
    <location>
        <begin position="1"/>
        <end position="23"/>
    </location>
</feature>